<protein>
    <submittedName>
        <fullName evidence="1">Uncharacterized protein</fullName>
    </submittedName>
</protein>
<organism evidence="1 2">
    <name type="scientific">Blattamonas nauphoetae</name>
    <dbReference type="NCBI Taxonomy" id="2049346"/>
    <lineage>
        <taxon>Eukaryota</taxon>
        <taxon>Metamonada</taxon>
        <taxon>Preaxostyla</taxon>
        <taxon>Oxymonadida</taxon>
        <taxon>Blattamonas</taxon>
    </lineage>
</organism>
<evidence type="ECO:0000313" key="1">
    <source>
        <dbReference type="EMBL" id="KAK2962445.1"/>
    </source>
</evidence>
<accession>A0ABQ9YFE9</accession>
<dbReference type="Proteomes" id="UP001281761">
    <property type="component" value="Unassembled WGS sequence"/>
</dbReference>
<gene>
    <name evidence="1" type="ORF">BLNAU_2688</name>
</gene>
<proteinExistence type="predicted"/>
<reference evidence="1 2" key="1">
    <citation type="journal article" date="2022" name="bioRxiv">
        <title>Genomics of Preaxostyla Flagellates Illuminates Evolutionary Transitions and the Path Towards Mitochondrial Loss.</title>
        <authorList>
            <person name="Novak L.V.F."/>
            <person name="Treitli S.C."/>
            <person name="Pyrih J."/>
            <person name="Halakuc P."/>
            <person name="Pipaliya S.V."/>
            <person name="Vacek V."/>
            <person name="Brzon O."/>
            <person name="Soukal P."/>
            <person name="Eme L."/>
            <person name="Dacks J.B."/>
            <person name="Karnkowska A."/>
            <person name="Elias M."/>
            <person name="Hampl V."/>
        </authorList>
    </citation>
    <scope>NUCLEOTIDE SEQUENCE [LARGE SCALE GENOMIC DNA]</scope>
    <source>
        <strain evidence="1">NAU3</strain>
        <tissue evidence="1">Gut</tissue>
    </source>
</reference>
<dbReference type="EMBL" id="JARBJD010000011">
    <property type="protein sequence ID" value="KAK2962445.1"/>
    <property type="molecule type" value="Genomic_DNA"/>
</dbReference>
<name>A0ABQ9YFE9_9EUKA</name>
<evidence type="ECO:0000313" key="2">
    <source>
        <dbReference type="Proteomes" id="UP001281761"/>
    </source>
</evidence>
<sequence length="213" mass="24174">MAAYSQFDRGPPPICQNYYSPAYTQYSPSHHNTNGFSLFNQYQAPHIQPYSSPTTDAPSSHDLPLKYQPFVPGNSTVHHTSDSSVVSEETRSTELLSQLPPTIRHFVELKSKVYLPTYFSLIQQLPTQTVYVGYFLGSLSQQRKTAWISCSDFPDNVFCDLRKLSRDELPYAVVGGQVQFSVILNTKPQSYFAAENPRLVYSQMQHPQFTGFQ</sequence>
<comment type="caution">
    <text evidence="1">The sequence shown here is derived from an EMBL/GenBank/DDBJ whole genome shotgun (WGS) entry which is preliminary data.</text>
</comment>
<keyword evidence="2" id="KW-1185">Reference proteome</keyword>